<dbReference type="AlphaFoldDB" id="A0A317SVW3"/>
<keyword evidence="1" id="KW-0732">Signal</keyword>
<comment type="caution">
    <text evidence="2">The sequence shown here is derived from an EMBL/GenBank/DDBJ whole genome shotgun (WGS) entry which is preliminary data.</text>
</comment>
<reference evidence="2 3" key="1">
    <citation type="submission" date="2018-03" db="EMBL/GenBank/DDBJ databases">
        <title>Genomes of Pezizomycetes fungi and the evolution of truffles.</title>
        <authorList>
            <person name="Murat C."/>
            <person name="Payen T."/>
            <person name="Noel B."/>
            <person name="Kuo A."/>
            <person name="Martin F.M."/>
        </authorList>
    </citation>
    <scope>NUCLEOTIDE SEQUENCE [LARGE SCALE GENOMIC DNA]</scope>
    <source>
        <strain evidence="2">091103-1</strain>
    </source>
</reference>
<accession>A0A317SVW3</accession>
<evidence type="ECO:0000313" key="2">
    <source>
        <dbReference type="EMBL" id="PWW78635.1"/>
    </source>
</evidence>
<evidence type="ECO:0000256" key="1">
    <source>
        <dbReference type="SAM" id="SignalP"/>
    </source>
</evidence>
<keyword evidence="3" id="KW-1185">Reference proteome</keyword>
<feature type="signal peptide" evidence="1">
    <location>
        <begin position="1"/>
        <end position="18"/>
    </location>
</feature>
<protein>
    <submittedName>
        <fullName evidence="2">Uncharacterized protein</fullName>
    </submittedName>
</protein>
<dbReference type="Proteomes" id="UP000246991">
    <property type="component" value="Unassembled WGS sequence"/>
</dbReference>
<feature type="chain" id="PRO_5016237131" evidence="1">
    <location>
        <begin position="19"/>
        <end position="121"/>
    </location>
</feature>
<proteinExistence type="predicted"/>
<evidence type="ECO:0000313" key="3">
    <source>
        <dbReference type="Proteomes" id="UP000246991"/>
    </source>
</evidence>
<name>A0A317SVW3_9PEZI</name>
<organism evidence="2 3">
    <name type="scientific">Tuber magnatum</name>
    <name type="common">white Piedmont truffle</name>
    <dbReference type="NCBI Taxonomy" id="42249"/>
    <lineage>
        <taxon>Eukaryota</taxon>
        <taxon>Fungi</taxon>
        <taxon>Dikarya</taxon>
        <taxon>Ascomycota</taxon>
        <taxon>Pezizomycotina</taxon>
        <taxon>Pezizomycetes</taxon>
        <taxon>Pezizales</taxon>
        <taxon>Tuberaceae</taxon>
        <taxon>Tuber</taxon>
    </lineage>
</organism>
<sequence length="121" mass="13478">MIALLRLLELLLFARCKSRFASVRLSSSRTGSRQSSGSRHQPSLIEPLASQLPGAEAVSTIEMVTPRTQVSGKYQVWWAARPIINHVLIVALTPAYYSTEENAQWVSYSRNGALLDSQFGW</sequence>
<dbReference type="EMBL" id="PYWC01000013">
    <property type="protein sequence ID" value="PWW78635.1"/>
    <property type="molecule type" value="Genomic_DNA"/>
</dbReference>
<gene>
    <name evidence="2" type="ORF">C7212DRAFT_341374</name>
</gene>